<keyword evidence="5" id="KW-1185">Reference proteome</keyword>
<dbReference type="InterPro" id="IPR033247">
    <property type="entry name" value="Transketolase_fam"/>
</dbReference>
<proteinExistence type="predicted"/>
<dbReference type="SUPFAM" id="SSF52518">
    <property type="entry name" value="Thiamin diphosphate-binding fold (THDP-binding)"/>
    <property type="match status" value="1"/>
</dbReference>
<dbReference type="Gene3D" id="3.40.50.970">
    <property type="match status" value="1"/>
</dbReference>
<organism evidence="4 5">
    <name type="scientific">Musa acuminata subsp. malaccensis</name>
    <name type="common">Wild banana</name>
    <name type="synonym">Musa malaccensis</name>
    <dbReference type="NCBI Taxonomy" id="214687"/>
    <lineage>
        <taxon>Eukaryota</taxon>
        <taxon>Viridiplantae</taxon>
        <taxon>Streptophyta</taxon>
        <taxon>Embryophyta</taxon>
        <taxon>Tracheophyta</taxon>
        <taxon>Spermatophyta</taxon>
        <taxon>Magnoliopsida</taxon>
        <taxon>Liliopsida</taxon>
        <taxon>Zingiberales</taxon>
        <taxon>Musaceae</taxon>
        <taxon>Musa</taxon>
    </lineage>
</organism>
<comment type="cofactor">
    <cofactor evidence="1">
        <name>thiamine diphosphate</name>
        <dbReference type="ChEBI" id="CHEBI:58937"/>
    </cofactor>
</comment>
<accession>A0A804L382</accession>
<protein>
    <submittedName>
        <fullName evidence="3">(wild Malaysian banana) hypothetical protein</fullName>
    </submittedName>
</protein>
<dbReference type="InterPro" id="IPR005475">
    <property type="entry name" value="Transketolase-like_Pyr-bd"/>
</dbReference>
<evidence type="ECO:0000313" key="4">
    <source>
        <dbReference type="EnsemblPlants" id="Ma11_p01960.1"/>
    </source>
</evidence>
<name>A0A804L382_MUSAM</name>
<dbReference type="Proteomes" id="UP000012960">
    <property type="component" value="Unplaced"/>
</dbReference>
<evidence type="ECO:0000259" key="2">
    <source>
        <dbReference type="Pfam" id="PF02779"/>
    </source>
</evidence>
<reference evidence="4" key="2">
    <citation type="submission" date="2021-05" db="UniProtKB">
        <authorList>
            <consortium name="EnsemblPlants"/>
        </authorList>
    </citation>
    <scope>IDENTIFICATION</scope>
    <source>
        <strain evidence="4">subsp. malaccensis</strain>
    </source>
</reference>
<dbReference type="PANTHER" id="PTHR43522">
    <property type="entry name" value="TRANSKETOLASE"/>
    <property type="match status" value="1"/>
</dbReference>
<evidence type="ECO:0000313" key="5">
    <source>
        <dbReference type="Proteomes" id="UP000012960"/>
    </source>
</evidence>
<gene>
    <name evidence="3" type="ORF">GSMUA_23430.1</name>
</gene>
<feature type="domain" description="Transketolase-like pyrimidine-binding" evidence="2">
    <location>
        <begin position="92"/>
        <end position="164"/>
    </location>
</feature>
<evidence type="ECO:0000256" key="1">
    <source>
        <dbReference type="ARBA" id="ARBA00001964"/>
    </source>
</evidence>
<dbReference type="AlphaFoldDB" id="A0A804L382"/>
<reference evidence="3" key="1">
    <citation type="submission" date="2021-03" db="EMBL/GenBank/DDBJ databases">
        <authorList>
            <consortium name="Genoscope - CEA"/>
            <person name="William W."/>
        </authorList>
    </citation>
    <scope>NUCLEOTIDE SEQUENCE</scope>
    <source>
        <strain evidence="3">Doubled-haploid Pahang</strain>
    </source>
</reference>
<dbReference type="Pfam" id="PF02779">
    <property type="entry name" value="Transket_pyr"/>
    <property type="match status" value="1"/>
</dbReference>
<dbReference type="EMBL" id="HG996475">
    <property type="protein sequence ID" value="CAG1863285.1"/>
    <property type="molecule type" value="Genomic_DNA"/>
</dbReference>
<dbReference type="InParanoid" id="A0A804L382"/>
<evidence type="ECO:0000313" key="3">
    <source>
        <dbReference type="EMBL" id="CAG1863285.1"/>
    </source>
</evidence>
<dbReference type="InterPro" id="IPR029061">
    <property type="entry name" value="THDP-binding"/>
</dbReference>
<dbReference type="Gramene" id="Ma11_t01960.1">
    <property type="protein sequence ID" value="Ma11_p01960.1"/>
    <property type="gene ID" value="Ma11_g01960"/>
</dbReference>
<sequence>MKRMVKWEDRQPFHVIPLVYRCNIWKCKGKEHGGDLEKKWNSILRYYETKYKDETKDFEVLLDGGLPSGWEASLPKWSTSDPVDATRCDDFKLPASPRGRNIRYGVREHAMALHGSGLKPFATTFLTFSDDMKNSIRLSALSHAGVLYVFTHDSIGLGEDGPTPAGEATGRPSSYSSYVSLPTCRRKRESDLKQQFLINPNVIT</sequence>
<dbReference type="PANTHER" id="PTHR43522:SF5">
    <property type="entry name" value="TRANSKETOLASE"/>
    <property type="match status" value="1"/>
</dbReference>
<dbReference type="EnsemblPlants" id="Ma11_t01960.1">
    <property type="protein sequence ID" value="Ma11_p01960.1"/>
    <property type="gene ID" value="Ma11_g01960"/>
</dbReference>